<feature type="compositionally biased region" description="Low complexity" evidence="1">
    <location>
        <begin position="36"/>
        <end position="54"/>
    </location>
</feature>
<feature type="region of interest" description="Disordered" evidence="1">
    <location>
        <begin position="36"/>
        <end position="57"/>
    </location>
</feature>
<organism evidence="3 4">
    <name type="scientific">Enhygromyxa salina</name>
    <dbReference type="NCBI Taxonomy" id="215803"/>
    <lineage>
        <taxon>Bacteria</taxon>
        <taxon>Pseudomonadati</taxon>
        <taxon>Myxococcota</taxon>
        <taxon>Polyangia</taxon>
        <taxon>Nannocystales</taxon>
        <taxon>Nannocystaceae</taxon>
        <taxon>Enhygromyxa</taxon>
    </lineage>
</organism>
<sequence length="283" mass="30044">MTTHTSSKSNSKLEFVAIGCLSGLLGLLALGATTDAQEDAPAPAEAPGDPCPAGQANGGMGPDMVRLPEDFCIDTTEVTRAQYSAWLETTPSTGGQPSACAENQDFEPSCAWPPPDHEANQPVVCVDWCDARAYCEAAGKRLCGKIGGDDSGYEFDAYDDPSVSEWHAACTAGGESEYSYGDEYNPLTCRGADAEDYTTWGFVDVGTLAGCHSAVDPYSGVYDLSGNAAEWDNGCDGDEPDSPCRIRGGSFEFNDVGLRCAMAEDLRWPRMRQVVSVGFRCCS</sequence>
<comment type="caution">
    <text evidence="3">The sequence shown here is derived from an EMBL/GenBank/DDBJ whole genome shotgun (WGS) entry which is preliminary data.</text>
</comment>
<evidence type="ECO:0000313" key="4">
    <source>
        <dbReference type="Proteomes" id="UP000031599"/>
    </source>
</evidence>
<dbReference type="InterPro" id="IPR016187">
    <property type="entry name" value="CTDL_fold"/>
</dbReference>
<keyword evidence="3" id="KW-0418">Kinase</keyword>
<proteinExistence type="predicted"/>
<dbReference type="SUPFAM" id="SSF56436">
    <property type="entry name" value="C-type lectin-like"/>
    <property type="match status" value="1"/>
</dbReference>
<dbReference type="Proteomes" id="UP000031599">
    <property type="component" value="Unassembled WGS sequence"/>
</dbReference>
<evidence type="ECO:0000259" key="2">
    <source>
        <dbReference type="Pfam" id="PF03781"/>
    </source>
</evidence>
<evidence type="ECO:0000313" key="3">
    <source>
        <dbReference type="EMBL" id="KIG14609.1"/>
    </source>
</evidence>
<evidence type="ECO:0000256" key="1">
    <source>
        <dbReference type="SAM" id="MobiDB-lite"/>
    </source>
</evidence>
<dbReference type="Gene3D" id="3.90.1580.10">
    <property type="entry name" value="paralog of FGE (formylglycine-generating enzyme)"/>
    <property type="match status" value="1"/>
</dbReference>
<dbReference type="EMBL" id="JMCC02000070">
    <property type="protein sequence ID" value="KIG14609.1"/>
    <property type="molecule type" value="Genomic_DNA"/>
</dbReference>
<name>A0A0C1ZAF9_9BACT</name>
<dbReference type="GO" id="GO:0016301">
    <property type="term" value="F:kinase activity"/>
    <property type="evidence" value="ECO:0007669"/>
    <property type="project" value="UniProtKB-KW"/>
</dbReference>
<dbReference type="AlphaFoldDB" id="A0A0C1ZAF9"/>
<dbReference type="InterPro" id="IPR051043">
    <property type="entry name" value="Sulfatase_Mod_Factor_Kinase"/>
</dbReference>
<gene>
    <name evidence="3" type="ORF">DB30_06664</name>
</gene>
<reference evidence="3 4" key="1">
    <citation type="submission" date="2014-12" db="EMBL/GenBank/DDBJ databases">
        <title>Genome assembly of Enhygromyxa salina DSM 15201.</title>
        <authorList>
            <person name="Sharma G."/>
            <person name="Subramanian S."/>
        </authorList>
    </citation>
    <scope>NUCLEOTIDE SEQUENCE [LARGE SCALE GENOMIC DNA]</scope>
    <source>
        <strain evidence="3 4">DSM 15201</strain>
    </source>
</reference>
<dbReference type="GO" id="GO:0120147">
    <property type="term" value="F:formylglycine-generating oxidase activity"/>
    <property type="evidence" value="ECO:0007669"/>
    <property type="project" value="TreeGrafter"/>
</dbReference>
<feature type="domain" description="Sulfatase-modifying factor enzyme-like" evidence="2">
    <location>
        <begin position="64"/>
        <end position="281"/>
    </location>
</feature>
<accession>A0A0C1ZAF9</accession>
<dbReference type="PANTHER" id="PTHR23150">
    <property type="entry name" value="SULFATASE MODIFYING FACTOR 1, 2"/>
    <property type="match status" value="1"/>
</dbReference>
<dbReference type="Pfam" id="PF03781">
    <property type="entry name" value="FGE-sulfatase"/>
    <property type="match status" value="1"/>
</dbReference>
<protein>
    <submittedName>
        <fullName evidence="3">Protein kinase domain protein</fullName>
    </submittedName>
</protein>
<dbReference type="PANTHER" id="PTHR23150:SF19">
    <property type="entry name" value="FORMYLGLYCINE-GENERATING ENZYME"/>
    <property type="match status" value="1"/>
</dbReference>
<dbReference type="RefSeq" id="WP_165703936.1">
    <property type="nucleotide sequence ID" value="NZ_JMCC02000070.1"/>
</dbReference>
<dbReference type="InterPro" id="IPR042095">
    <property type="entry name" value="SUMF_sf"/>
</dbReference>
<dbReference type="InterPro" id="IPR005532">
    <property type="entry name" value="SUMF_dom"/>
</dbReference>
<keyword evidence="3" id="KW-0808">Transferase</keyword>